<sequence>MTYAKLSPSAALKRLRYGSHVCLVRLSSGTGVGMAVEGAEGFGIADRGATLVLRASWFNRSSYSHGKEMAAISVYGCRAFTSPGISGFKP</sequence>
<dbReference type="EMBL" id="AMZH03003329">
    <property type="protein sequence ID" value="RRT72670.1"/>
    <property type="molecule type" value="Genomic_DNA"/>
</dbReference>
<accession>A0A427A8Y3</accession>
<name>A0A427A8Y3_ENSVE</name>
<organism evidence="1 2">
    <name type="scientific">Ensete ventricosum</name>
    <name type="common">Abyssinian banana</name>
    <name type="synonym">Musa ensete</name>
    <dbReference type="NCBI Taxonomy" id="4639"/>
    <lineage>
        <taxon>Eukaryota</taxon>
        <taxon>Viridiplantae</taxon>
        <taxon>Streptophyta</taxon>
        <taxon>Embryophyta</taxon>
        <taxon>Tracheophyta</taxon>
        <taxon>Spermatophyta</taxon>
        <taxon>Magnoliopsida</taxon>
        <taxon>Liliopsida</taxon>
        <taxon>Zingiberales</taxon>
        <taxon>Musaceae</taxon>
        <taxon>Ensete</taxon>
    </lineage>
</organism>
<gene>
    <name evidence="1" type="ORF">B296_00008299</name>
</gene>
<dbReference type="AlphaFoldDB" id="A0A427A8Y3"/>
<evidence type="ECO:0000313" key="1">
    <source>
        <dbReference type="EMBL" id="RRT72670.1"/>
    </source>
</evidence>
<proteinExistence type="predicted"/>
<protein>
    <submittedName>
        <fullName evidence="1">Uncharacterized protein</fullName>
    </submittedName>
</protein>
<comment type="caution">
    <text evidence="1">The sequence shown here is derived from an EMBL/GenBank/DDBJ whole genome shotgun (WGS) entry which is preliminary data.</text>
</comment>
<reference evidence="1 2" key="1">
    <citation type="journal article" date="2014" name="Agronomy (Basel)">
        <title>A Draft Genome Sequence for Ensete ventricosum, the Drought-Tolerant Tree Against Hunger.</title>
        <authorList>
            <person name="Harrison J."/>
            <person name="Moore K.A."/>
            <person name="Paszkiewicz K."/>
            <person name="Jones T."/>
            <person name="Grant M."/>
            <person name="Ambacheew D."/>
            <person name="Muzemil S."/>
            <person name="Studholme D.J."/>
        </authorList>
    </citation>
    <scope>NUCLEOTIDE SEQUENCE [LARGE SCALE GENOMIC DNA]</scope>
</reference>
<dbReference type="Proteomes" id="UP000287651">
    <property type="component" value="Unassembled WGS sequence"/>
</dbReference>
<evidence type="ECO:0000313" key="2">
    <source>
        <dbReference type="Proteomes" id="UP000287651"/>
    </source>
</evidence>